<evidence type="ECO:0000256" key="1">
    <source>
        <dbReference type="SAM" id="Phobius"/>
    </source>
</evidence>
<keyword evidence="1" id="KW-0812">Transmembrane</keyword>
<dbReference type="Proteomes" id="UP001500013">
    <property type="component" value="Unassembled WGS sequence"/>
</dbReference>
<name>A0ABP5D2M0_9MICO</name>
<dbReference type="EMBL" id="BAAAPU010000003">
    <property type="protein sequence ID" value="GAA1971497.1"/>
    <property type="molecule type" value="Genomic_DNA"/>
</dbReference>
<dbReference type="PROSITE" id="PS51257">
    <property type="entry name" value="PROKAR_LIPOPROTEIN"/>
    <property type="match status" value="1"/>
</dbReference>
<gene>
    <name evidence="2" type="ORF">GCM10009817_09360</name>
</gene>
<feature type="transmembrane region" description="Helical" evidence="1">
    <location>
        <begin position="39"/>
        <end position="59"/>
    </location>
</feature>
<proteinExistence type="predicted"/>
<evidence type="ECO:0000313" key="2">
    <source>
        <dbReference type="EMBL" id="GAA1971497.1"/>
    </source>
</evidence>
<accession>A0ABP5D2M0</accession>
<keyword evidence="3" id="KW-1185">Reference proteome</keyword>
<comment type="caution">
    <text evidence="2">The sequence shown here is derived from an EMBL/GenBank/DDBJ whole genome shotgun (WGS) entry which is preliminary data.</text>
</comment>
<keyword evidence="1" id="KW-1133">Transmembrane helix</keyword>
<dbReference type="RefSeq" id="WP_344058890.1">
    <property type="nucleotide sequence ID" value="NZ_BAAAPU010000003.1"/>
</dbReference>
<organism evidence="2 3">
    <name type="scientific">Terrabacter lapilli</name>
    <dbReference type="NCBI Taxonomy" id="436231"/>
    <lineage>
        <taxon>Bacteria</taxon>
        <taxon>Bacillati</taxon>
        <taxon>Actinomycetota</taxon>
        <taxon>Actinomycetes</taxon>
        <taxon>Micrococcales</taxon>
        <taxon>Intrasporangiaceae</taxon>
        <taxon>Terrabacter</taxon>
    </lineage>
</organism>
<keyword evidence="1" id="KW-0472">Membrane</keyword>
<evidence type="ECO:0000313" key="3">
    <source>
        <dbReference type="Proteomes" id="UP001500013"/>
    </source>
</evidence>
<sequence length="137" mass="14408">MILAKGKTIWSGWALTLASCAVGCVLVAVIAWSFPGPPIGPIVLAVALVLIVTASRLYVRIESDGLSLPVVCAGKRSFEPTGAAPAADPDAVTRLRPSARVHIERWRHGWFRMLVAGNAGSGVAAVTQRVPRDRGDA</sequence>
<protein>
    <recommendedName>
        <fullName evidence="4">Lipoprotein</fullName>
    </recommendedName>
</protein>
<feature type="transmembrane region" description="Helical" evidence="1">
    <location>
        <begin position="12"/>
        <end position="33"/>
    </location>
</feature>
<evidence type="ECO:0008006" key="4">
    <source>
        <dbReference type="Google" id="ProtNLM"/>
    </source>
</evidence>
<reference evidence="3" key="1">
    <citation type="journal article" date="2019" name="Int. J. Syst. Evol. Microbiol.">
        <title>The Global Catalogue of Microorganisms (GCM) 10K type strain sequencing project: providing services to taxonomists for standard genome sequencing and annotation.</title>
        <authorList>
            <consortium name="The Broad Institute Genomics Platform"/>
            <consortium name="The Broad Institute Genome Sequencing Center for Infectious Disease"/>
            <person name="Wu L."/>
            <person name="Ma J."/>
        </authorList>
    </citation>
    <scope>NUCLEOTIDE SEQUENCE [LARGE SCALE GENOMIC DNA]</scope>
    <source>
        <strain evidence="3">JCM 15628</strain>
    </source>
</reference>